<protein>
    <submittedName>
        <fullName evidence="2">Uncharacterized protein</fullName>
    </submittedName>
</protein>
<proteinExistence type="predicted"/>
<reference evidence="1" key="1">
    <citation type="submission" date="2015-03" db="EMBL/GenBank/DDBJ databases">
        <title>Wuchereria bancrofti Genome Sequencing Papua New Guinea Strain.</title>
        <authorList>
            <person name="Small S.T."/>
            <person name="Serre D."/>
            <person name="Zimmerman P.A."/>
        </authorList>
    </citation>
    <scope>NUCLEOTIDE SEQUENCE [LARGE SCALE GENOMIC DNA]</scope>
    <source>
        <strain evidence="1">pt0022</strain>
    </source>
</reference>
<sequence length="34" mass="3896">MKITILALPSLSNFSHFTHSPNCLFLYPLLFLIC</sequence>
<reference evidence="1" key="2">
    <citation type="journal article" date="2016" name="Mol. Ecol.">
        <title>Population genomics of the filarial nematode parasite Wuchereria bancrofti from mosquitoes.</title>
        <authorList>
            <person name="Small S.T."/>
            <person name="Reimer L.J."/>
            <person name="Tisch D.J."/>
            <person name="King C.L."/>
            <person name="Christensen B.M."/>
            <person name="Siba P.M."/>
            <person name="Kazura J.W."/>
            <person name="Serre D."/>
            <person name="Zimmerman P.A."/>
        </authorList>
    </citation>
    <scope>NUCLEOTIDE SEQUENCE</scope>
    <source>
        <strain evidence="1">pt0022</strain>
    </source>
</reference>
<organism evidence="1 2">
    <name type="scientific">Wuchereria bancrofti</name>
    <dbReference type="NCBI Taxonomy" id="6293"/>
    <lineage>
        <taxon>Eukaryota</taxon>
        <taxon>Metazoa</taxon>
        <taxon>Ecdysozoa</taxon>
        <taxon>Nematoda</taxon>
        <taxon>Chromadorea</taxon>
        <taxon>Rhabditida</taxon>
        <taxon>Spirurina</taxon>
        <taxon>Spiruromorpha</taxon>
        <taxon>Filarioidea</taxon>
        <taxon>Onchocercidae</taxon>
        <taxon>Wuchereria</taxon>
    </lineage>
</organism>
<evidence type="ECO:0000313" key="2">
    <source>
        <dbReference type="WBParaSite" id="mrna-Wban_06353"/>
    </source>
</evidence>
<accession>A0AAF5PV67</accession>
<dbReference type="WBParaSite" id="mrna-Wban_06353">
    <property type="protein sequence ID" value="mrna-Wban_06353"/>
    <property type="gene ID" value="Wban_06353"/>
</dbReference>
<reference evidence="2" key="3">
    <citation type="submission" date="2024-02" db="UniProtKB">
        <authorList>
            <consortium name="WormBaseParasite"/>
        </authorList>
    </citation>
    <scope>IDENTIFICATION</scope>
    <source>
        <strain evidence="2">pt0022</strain>
    </source>
</reference>
<name>A0AAF5PV67_WUCBA</name>
<dbReference type="AlphaFoldDB" id="A0AAF5PV67"/>
<dbReference type="Proteomes" id="UP000093561">
    <property type="component" value="Unassembled WGS sequence"/>
</dbReference>
<evidence type="ECO:0000313" key="1">
    <source>
        <dbReference type="Proteomes" id="UP000093561"/>
    </source>
</evidence>